<dbReference type="SMART" id="SM00525">
    <property type="entry name" value="FES"/>
    <property type="match status" value="1"/>
</dbReference>
<accession>A0A7C3RJE6</accession>
<keyword evidence="9 12" id="KW-0234">DNA repair</keyword>
<protein>
    <recommendedName>
        <fullName evidence="12">Endonuclease III</fullName>
        <ecNumber evidence="12">4.2.99.18</ecNumber>
    </recommendedName>
    <alternativeName>
        <fullName evidence="12">DNA-(apurinic or apyrimidinic site) lyase</fullName>
    </alternativeName>
</protein>
<dbReference type="InterPro" id="IPR003651">
    <property type="entry name" value="Endonuclease3_FeS-loop_motif"/>
</dbReference>
<evidence type="ECO:0000256" key="1">
    <source>
        <dbReference type="ARBA" id="ARBA00008343"/>
    </source>
</evidence>
<dbReference type="PROSITE" id="PS01155">
    <property type="entry name" value="ENDONUCLEASE_III_2"/>
    <property type="match status" value="1"/>
</dbReference>
<dbReference type="Pfam" id="PF00730">
    <property type="entry name" value="HhH-GPD"/>
    <property type="match status" value="1"/>
</dbReference>
<dbReference type="GO" id="GO:0019104">
    <property type="term" value="F:DNA N-glycosylase activity"/>
    <property type="evidence" value="ECO:0007669"/>
    <property type="project" value="UniProtKB-UniRule"/>
</dbReference>
<evidence type="ECO:0000256" key="8">
    <source>
        <dbReference type="ARBA" id="ARBA00023125"/>
    </source>
</evidence>
<dbReference type="InterPro" id="IPR003265">
    <property type="entry name" value="HhH-GPD_domain"/>
</dbReference>
<dbReference type="PANTHER" id="PTHR10359:SF18">
    <property type="entry name" value="ENDONUCLEASE III"/>
    <property type="match status" value="1"/>
</dbReference>
<dbReference type="GO" id="GO:0051539">
    <property type="term" value="F:4 iron, 4 sulfur cluster binding"/>
    <property type="evidence" value="ECO:0007669"/>
    <property type="project" value="UniProtKB-UniRule"/>
</dbReference>
<evidence type="ECO:0000256" key="6">
    <source>
        <dbReference type="ARBA" id="ARBA00023004"/>
    </source>
</evidence>
<dbReference type="SMART" id="SM00478">
    <property type="entry name" value="ENDO3c"/>
    <property type="match status" value="1"/>
</dbReference>
<dbReference type="Gene3D" id="1.10.1670.10">
    <property type="entry name" value="Helix-hairpin-Helix base-excision DNA repair enzymes (C-terminal)"/>
    <property type="match status" value="1"/>
</dbReference>
<dbReference type="CDD" id="cd00056">
    <property type="entry name" value="ENDO3c"/>
    <property type="match status" value="1"/>
</dbReference>
<keyword evidence="2 12" id="KW-0004">4Fe-4S</keyword>
<dbReference type="InterPro" id="IPR005759">
    <property type="entry name" value="Nth"/>
</dbReference>
<dbReference type="InterPro" id="IPR000445">
    <property type="entry name" value="HhH_motif"/>
</dbReference>
<dbReference type="GO" id="GO:0140078">
    <property type="term" value="F:class I DNA-(apurinic or apyrimidinic site) endonuclease activity"/>
    <property type="evidence" value="ECO:0007669"/>
    <property type="project" value="UniProtKB-EC"/>
</dbReference>
<dbReference type="FunFam" id="1.10.340.30:FF:000001">
    <property type="entry name" value="Endonuclease III"/>
    <property type="match status" value="1"/>
</dbReference>
<dbReference type="EMBL" id="DTIN01000009">
    <property type="protein sequence ID" value="HFX13059.1"/>
    <property type="molecule type" value="Genomic_DNA"/>
</dbReference>
<evidence type="ECO:0000256" key="2">
    <source>
        <dbReference type="ARBA" id="ARBA00022485"/>
    </source>
</evidence>
<feature type="binding site" evidence="12">
    <location>
        <position position="198"/>
    </location>
    <ligand>
        <name>[4Fe-4S] cluster</name>
        <dbReference type="ChEBI" id="CHEBI:49883"/>
    </ligand>
</feature>
<dbReference type="EC" id="4.2.99.18" evidence="12"/>
<comment type="caution">
    <text evidence="14">The sequence shown here is derived from an EMBL/GenBank/DDBJ whole genome shotgun (WGS) entry which is preliminary data.</text>
</comment>
<keyword evidence="14" id="KW-0540">Nuclease</keyword>
<dbReference type="NCBIfam" id="TIGR01083">
    <property type="entry name" value="nth"/>
    <property type="match status" value="1"/>
</dbReference>
<comment type="cofactor">
    <cofactor evidence="12">
        <name>[4Fe-4S] cluster</name>
        <dbReference type="ChEBI" id="CHEBI:49883"/>
    </cofactor>
    <text evidence="12">Binds 1 [4Fe-4S] cluster.</text>
</comment>
<dbReference type="GO" id="GO:0046872">
    <property type="term" value="F:metal ion binding"/>
    <property type="evidence" value="ECO:0007669"/>
    <property type="project" value="UniProtKB-KW"/>
</dbReference>
<dbReference type="SUPFAM" id="SSF48150">
    <property type="entry name" value="DNA-glycosylase"/>
    <property type="match status" value="1"/>
</dbReference>
<feature type="binding site" evidence="12">
    <location>
        <position position="188"/>
    </location>
    <ligand>
        <name>[4Fe-4S] cluster</name>
        <dbReference type="ChEBI" id="CHEBI:49883"/>
    </ligand>
</feature>
<evidence type="ECO:0000256" key="12">
    <source>
        <dbReference type="HAMAP-Rule" id="MF_00942"/>
    </source>
</evidence>
<dbReference type="InterPro" id="IPR004036">
    <property type="entry name" value="Endonuclease-III-like_CS2"/>
</dbReference>
<comment type="similarity">
    <text evidence="1 12">Belongs to the Nth/MutY family.</text>
</comment>
<dbReference type="HAMAP" id="MF_00942">
    <property type="entry name" value="Nth"/>
    <property type="match status" value="1"/>
</dbReference>
<dbReference type="AlphaFoldDB" id="A0A7C3RJE6"/>
<proteinExistence type="inferred from homology"/>
<keyword evidence="4 12" id="KW-0227">DNA damage</keyword>
<keyword evidence="14" id="KW-0255">Endonuclease</keyword>
<evidence type="ECO:0000256" key="4">
    <source>
        <dbReference type="ARBA" id="ARBA00022763"/>
    </source>
</evidence>
<feature type="binding site" evidence="12">
    <location>
        <position position="204"/>
    </location>
    <ligand>
        <name>[4Fe-4S] cluster</name>
        <dbReference type="ChEBI" id="CHEBI:49883"/>
    </ligand>
</feature>
<keyword evidence="5 12" id="KW-0378">Hydrolase</keyword>
<dbReference type="GO" id="GO:0003677">
    <property type="term" value="F:DNA binding"/>
    <property type="evidence" value="ECO:0007669"/>
    <property type="project" value="UniProtKB-UniRule"/>
</dbReference>
<organism evidence="14">
    <name type="scientific">Dictyoglomus thermophilum</name>
    <dbReference type="NCBI Taxonomy" id="14"/>
    <lineage>
        <taxon>Bacteria</taxon>
        <taxon>Pseudomonadati</taxon>
        <taxon>Dictyoglomota</taxon>
        <taxon>Dictyoglomia</taxon>
        <taxon>Dictyoglomales</taxon>
        <taxon>Dictyoglomaceae</taxon>
        <taxon>Dictyoglomus</taxon>
    </lineage>
</organism>
<evidence type="ECO:0000256" key="10">
    <source>
        <dbReference type="ARBA" id="ARBA00023239"/>
    </source>
</evidence>
<evidence type="ECO:0000256" key="3">
    <source>
        <dbReference type="ARBA" id="ARBA00022723"/>
    </source>
</evidence>
<feature type="binding site" evidence="12">
    <location>
        <position position="195"/>
    </location>
    <ligand>
        <name>[4Fe-4S] cluster</name>
        <dbReference type="ChEBI" id="CHEBI:49883"/>
    </ligand>
</feature>
<gene>
    <name evidence="12 14" type="primary">nth</name>
    <name evidence="14" type="ORF">ENW00_02735</name>
</gene>
<reference evidence="14" key="1">
    <citation type="journal article" date="2020" name="mSystems">
        <title>Genome- and Community-Level Interaction Insights into Carbon Utilization and Element Cycling Functions of Hydrothermarchaeota in Hydrothermal Sediment.</title>
        <authorList>
            <person name="Zhou Z."/>
            <person name="Liu Y."/>
            <person name="Xu W."/>
            <person name="Pan J."/>
            <person name="Luo Z.H."/>
            <person name="Li M."/>
        </authorList>
    </citation>
    <scope>NUCLEOTIDE SEQUENCE [LARGE SCALE GENOMIC DNA]</scope>
    <source>
        <strain evidence="14">SpSt-81</strain>
    </source>
</reference>
<sequence length="211" mass="24363">MDKKERVKELINRLKGVYEPKIALKFSNPWELLVATILSAQTTDERVNMVTENLFKKYKSPEDYLKVPQEELEQDIKSINYYRNKAKFIKSCAQIIVEEYGGKVPDTMEELLKLPGVARKTANVVLSAGYGKNEGIVIDTHVARLSKRLDLSKEKNRDKMEQDLMKIVPRDEWANFSYLLIHHGRNICKAKTPKCEECILKDICPSAFKEI</sequence>
<comment type="function">
    <text evidence="12">DNA repair enzyme that has both DNA N-glycosylase activity and AP-lyase activity. The DNA N-glycosylase activity releases various damaged pyrimidines from DNA by cleaving the N-glycosidic bond, leaving an AP (apurinic/apyrimidinic) site. The AP-lyase activity cleaves the phosphodiester bond 3' to the AP site by a beta-elimination, leaving a 3'-terminal unsaturated sugar and a product with a terminal 5'-phosphate.</text>
</comment>
<comment type="catalytic activity">
    <reaction evidence="12">
        <text>2'-deoxyribonucleotide-(2'-deoxyribose 5'-phosphate)-2'-deoxyribonucleotide-DNA = a 3'-end 2'-deoxyribonucleotide-(2,3-dehydro-2,3-deoxyribose 5'-phosphate)-DNA + a 5'-end 5'-phospho-2'-deoxyribonucleoside-DNA + H(+)</text>
        <dbReference type="Rhea" id="RHEA:66592"/>
        <dbReference type="Rhea" id="RHEA-COMP:13180"/>
        <dbReference type="Rhea" id="RHEA-COMP:16897"/>
        <dbReference type="Rhea" id="RHEA-COMP:17067"/>
        <dbReference type="ChEBI" id="CHEBI:15378"/>
        <dbReference type="ChEBI" id="CHEBI:136412"/>
        <dbReference type="ChEBI" id="CHEBI:157695"/>
        <dbReference type="ChEBI" id="CHEBI:167181"/>
        <dbReference type="EC" id="4.2.99.18"/>
    </reaction>
</comment>
<dbReference type="FunFam" id="1.10.1670.10:FF:000001">
    <property type="entry name" value="Endonuclease III"/>
    <property type="match status" value="1"/>
</dbReference>
<keyword evidence="3 12" id="KW-0479">Metal-binding</keyword>
<keyword evidence="10 12" id="KW-0456">Lyase</keyword>
<keyword evidence="7 12" id="KW-0411">Iron-sulfur</keyword>
<dbReference type="Pfam" id="PF00633">
    <property type="entry name" value="HHH"/>
    <property type="match status" value="1"/>
</dbReference>
<dbReference type="Pfam" id="PF10576">
    <property type="entry name" value="EndIII_4Fe-2S"/>
    <property type="match status" value="1"/>
</dbReference>
<dbReference type="InterPro" id="IPR023170">
    <property type="entry name" value="HhH_base_excis_C"/>
</dbReference>
<keyword evidence="8 12" id="KW-0238">DNA-binding</keyword>
<dbReference type="PANTHER" id="PTHR10359">
    <property type="entry name" value="A/G-SPECIFIC ADENINE GLYCOSYLASE/ENDONUCLEASE III"/>
    <property type="match status" value="1"/>
</dbReference>
<keyword evidence="11 12" id="KW-0326">Glycosidase</keyword>
<dbReference type="InterPro" id="IPR011257">
    <property type="entry name" value="DNA_glycosylase"/>
</dbReference>
<evidence type="ECO:0000256" key="7">
    <source>
        <dbReference type="ARBA" id="ARBA00023014"/>
    </source>
</evidence>
<evidence type="ECO:0000256" key="9">
    <source>
        <dbReference type="ARBA" id="ARBA00023204"/>
    </source>
</evidence>
<evidence type="ECO:0000256" key="11">
    <source>
        <dbReference type="ARBA" id="ARBA00023295"/>
    </source>
</evidence>
<evidence type="ECO:0000313" key="14">
    <source>
        <dbReference type="EMBL" id="HFX13059.1"/>
    </source>
</evidence>
<dbReference type="PIRSF" id="PIRSF001435">
    <property type="entry name" value="Nth"/>
    <property type="match status" value="1"/>
</dbReference>
<feature type="domain" description="HhH-GPD" evidence="13">
    <location>
        <begin position="38"/>
        <end position="186"/>
    </location>
</feature>
<keyword evidence="6 12" id="KW-0408">Iron</keyword>
<evidence type="ECO:0000256" key="5">
    <source>
        <dbReference type="ARBA" id="ARBA00022801"/>
    </source>
</evidence>
<dbReference type="GO" id="GO:0006285">
    <property type="term" value="P:base-excision repair, AP site formation"/>
    <property type="evidence" value="ECO:0007669"/>
    <property type="project" value="TreeGrafter"/>
</dbReference>
<name>A0A7C3RJE6_DICTH</name>
<dbReference type="Gene3D" id="1.10.340.30">
    <property type="entry name" value="Hypothetical protein, domain 2"/>
    <property type="match status" value="1"/>
</dbReference>
<evidence type="ECO:0000259" key="13">
    <source>
        <dbReference type="SMART" id="SM00478"/>
    </source>
</evidence>